<sequence>MNALKLKRFGNSHGIIIPKTILKQIGVTDVANQLFNIDIDSNNGKIILSKKKKNNSSEFDELFEGFDLKSYKKENPDDFVEHWGKSVGKEAI</sequence>
<evidence type="ECO:0000313" key="1">
    <source>
        <dbReference type="EMBL" id="USS84668.1"/>
    </source>
</evidence>
<proteinExistence type="predicted"/>
<dbReference type="Gene3D" id="2.10.260.10">
    <property type="match status" value="1"/>
</dbReference>
<keyword evidence="2" id="KW-1185">Reference proteome</keyword>
<protein>
    <submittedName>
        <fullName evidence="1">AbrB family transcriptional regulator</fullName>
    </submittedName>
</protein>
<dbReference type="SUPFAM" id="SSF89447">
    <property type="entry name" value="AbrB/MazE/MraZ-like"/>
    <property type="match status" value="1"/>
</dbReference>
<dbReference type="EMBL" id="CP097116">
    <property type="protein sequence ID" value="USS84668.1"/>
    <property type="molecule type" value="Genomic_DNA"/>
</dbReference>
<dbReference type="RefSeq" id="WP_252749571.1">
    <property type="nucleotide sequence ID" value="NZ_CP097116.1"/>
</dbReference>
<name>A0ABY5BNJ5_9LACO</name>
<dbReference type="InterPro" id="IPR037914">
    <property type="entry name" value="SpoVT-AbrB_sf"/>
</dbReference>
<accession>A0ABY5BNJ5</accession>
<organism evidence="1 2">
    <name type="scientific">Fructilactobacillus myrtifloralis</name>
    <dbReference type="NCBI Taxonomy" id="2940301"/>
    <lineage>
        <taxon>Bacteria</taxon>
        <taxon>Bacillati</taxon>
        <taxon>Bacillota</taxon>
        <taxon>Bacilli</taxon>
        <taxon>Lactobacillales</taxon>
        <taxon>Lactobacillaceae</taxon>
        <taxon>Fructilactobacillus</taxon>
    </lineage>
</organism>
<evidence type="ECO:0000313" key="2">
    <source>
        <dbReference type="Proteomes" id="UP001056707"/>
    </source>
</evidence>
<gene>
    <name evidence="1" type="ORF">M3M35_05005</name>
</gene>
<dbReference type="Proteomes" id="UP001056707">
    <property type="component" value="Chromosome"/>
</dbReference>
<reference evidence="1" key="1">
    <citation type="submission" date="2022-05" db="EMBL/GenBank/DDBJ databases">
        <authorList>
            <person name="Oliphant S.A."/>
            <person name="Watson-Haigh N.S."/>
            <person name="Sumby K.M."/>
            <person name="Gardner J.M."/>
            <person name="Jiranek V."/>
        </authorList>
    </citation>
    <scope>NUCLEOTIDE SEQUENCE</scope>
    <source>
        <strain evidence="1">KI16_H9</strain>
    </source>
</reference>